<feature type="compositionally biased region" description="Basic and acidic residues" evidence="1">
    <location>
        <begin position="1"/>
        <end position="11"/>
    </location>
</feature>
<keyword evidence="2" id="KW-0812">Transmembrane</keyword>
<accession>A0A4R6PK76</accession>
<keyword evidence="2" id="KW-0472">Membrane</keyword>
<dbReference type="SMART" id="SM00278">
    <property type="entry name" value="HhH1"/>
    <property type="match status" value="2"/>
</dbReference>
<dbReference type="GO" id="GO:0006281">
    <property type="term" value="P:DNA repair"/>
    <property type="evidence" value="ECO:0007669"/>
    <property type="project" value="InterPro"/>
</dbReference>
<dbReference type="InterPro" id="IPR003583">
    <property type="entry name" value="Hlx-hairpin-Hlx_DNA-bd_motif"/>
</dbReference>
<feature type="transmembrane region" description="Helical" evidence="2">
    <location>
        <begin position="102"/>
        <end position="122"/>
    </location>
</feature>
<feature type="domain" description="Helix-hairpin-helix DNA-binding motif class 1" evidence="3">
    <location>
        <begin position="282"/>
        <end position="301"/>
    </location>
</feature>
<dbReference type="RefSeq" id="WP_067486274.1">
    <property type="nucleotide sequence ID" value="NZ_SNXK01000003.1"/>
</dbReference>
<comment type="caution">
    <text evidence="4">The sequence shown here is derived from an EMBL/GenBank/DDBJ whole genome shotgun (WGS) entry which is preliminary data.</text>
</comment>
<reference evidence="4 5" key="1">
    <citation type="submission" date="2019-03" db="EMBL/GenBank/DDBJ databases">
        <title>Genomic Encyclopedia of Type Strains, Phase IV (KMG-IV): sequencing the most valuable type-strain genomes for metagenomic binning, comparative biology and taxonomic classification.</title>
        <authorList>
            <person name="Goeker M."/>
        </authorList>
    </citation>
    <scope>NUCLEOTIDE SEQUENCE [LARGE SCALE GENOMIC DNA]</scope>
    <source>
        <strain evidence="4 5">DSM 44496</strain>
    </source>
</reference>
<dbReference type="Pfam" id="PF12836">
    <property type="entry name" value="HHH_3"/>
    <property type="match status" value="1"/>
</dbReference>
<keyword evidence="2" id="KW-1133">Transmembrane helix</keyword>
<dbReference type="InterPro" id="IPR010994">
    <property type="entry name" value="RuvA_2-like"/>
</dbReference>
<dbReference type="Gene3D" id="1.10.150.320">
    <property type="entry name" value="Photosystem II 12 kDa extrinsic protein"/>
    <property type="match status" value="1"/>
</dbReference>
<gene>
    <name evidence="4" type="ORF">DFR75_103158</name>
</gene>
<evidence type="ECO:0000313" key="4">
    <source>
        <dbReference type="EMBL" id="TDP38501.1"/>
    </source>
</evidence>
<dbReference type="AlphaFoldDB" id="A0A4R6PK76"/>
<feature type="compositionally biased region" description="Low complexity" evidence="1">
    <location>
        <begin position="246"/>
        <end position="261"/>
    </location>
</feature>
<dbReference type="Gene3D" id="3.10.560.10">
    <property type="entry name" value="Outer membrane lipoprotein wza domain like"/>
    <property type="match status" value="1"/>
</dbReference>
<name>A0A4R6PK76_NOCIG</name>
<proteinExistence type="predicted"/>
<feature type="compositionally biased region" description="Basic and acidic residues" evidence="1">
    <location>
        <begin position="21"/>
        <end position="32"/>
    </location>
</feature>
<dbReference type="InterPro" id="IPR051675">
    <property type="entry name" value="Endo/Exo/Phosphatase_dom_1"/>
</dbReference>
<dbReference type="SUPFAM" id="SSF47781">
    <property type="entry name" value="RuvA domain 2-like"/>
    <property type="match status" value="1"/>
</dbReference>
<dbReference type="PANTHER" id="PTHR21180:SF32">
    <property type="entry name" value="ENDONUCLEASE_EXONUCLEASE_PHOSPHATASE FAMILY DOMAIN-CONTAINING PROTEIN 1"/>
    <property type="match status" value="1"/>
</dbReference>
<organism evidence="4 5">
    <name type="scientific">Nocardia ignorata</name>
    <dbReference type="NCBI Taxonomy" id="145285"/>
    <lineage>
        <taxon>Bacteria</taxon>
        <taxon>Bacillati</taxon>
        <taxon>Actinomycetota</taxon>
        <taxon>Actinomycetes</taxon>
        <taxon>Mycobacteriales</taxon>
        <taxon>Nocardiaceae</taxon>
        <taxon>Nocardia</taxon>
    </lineage>
</organism>
<protein>
    <submittedName>
        <fullName evidence="4">Competence protein ComEA</fullName>
    </submittedName>
</protein>
<keyword evidence="5" id="KW-1185">Reference proteome</keyword>
<feature type="domain" description="Helix-hairpin-helix DNA-binding motif class 1" evidence="3">
    <location>
        <begin position="312"/>
        <end position="331"/>
    </location>
</feature>
<dbReference type="GO" id="GO:0015627">
    <property type="term" value="C:type II protein secretion system complex"/>
    <property type="evidence" value="ECO:0007669"/>
    <property type="project" value="TreeGrafter"/>
</dbReference>
<sequence>MPRHEEHERVRQRLGGLAVQDKPRPHTTARWEADDEPLGYRRGGAADPPRTGHWDDDELTPADGAPGEVGTPGWLDEEGRRGRNRLVPERFRQARIDPGRRGALALGIIGLVAVVLTGVMVMRDRPVSQAVPPVPALRAEHLTPRAEQTAVVAAASGAATDDPGAGTGGGSGELVVSVVGLVQRAGLHRLPGGARVADAIEMAGGVREGADLAGLNLAQRLADGDQVVVGTAGPQAGQPVQGSAMISAAGGPPGSSSAGEIAGPGPGAAGNSRVDLNSATEAELDALPGVGPVTAKAIITWRTTNGPFTDVAQLGEVNGIGPARLARLRDLVTT</sequence>
<dbReference type="EMBL" id="SNXK01000003">
    <property type="protein sequence ID" value="TDP38501.1"/>
    <property type="molecule type" value="Genomic_DNA"/>
</dbReference>
<dbReference type="Proteomes" id="UP000295087">
    <property type="component" value="Unassembled WGS sequence"/>
</dbReference>
<feature type="region of interest" description="Disordered" evidence="1">
    <location>
        <begin position="1"/>
        <end position="79"/>
    </location>
</feature>
<dbReference type="GO" id="GO:0003677">
    <property type="term" value="F:DNA binding"/>
    <property type="evidence" value="ECO:0007669"/>
    <property type="project" value="InterPro"/>
</dbReference>
<feature type="region of interest" description="Disordered" evidence="1">
    <location>
        <begin position="246"/>
        <end position="272"/>
    </location>
</feature>
<dbReference type="Pfam" id="PF10531">
    <property type="entry name" value="SLBB"/>
    <property type="match status" value="1"/>
</dbReference>
<evidence type="ECO:0000313" key="5">
    <source>
        <dbReference type="Proteomes" id="UP000295087"/>
    </source>
</evidence>
<evidence type="ECO:0000256" key="2">
    <source>
        <dbReference type="SAM" id="Phobius"/>
    </source>
</evidence>
<evidence type="ECO:0000259" key="3">
    <source>
        <dbReference type="SMART" id="SM00278"/>
    </source>
</evidence>
<dbReference type="GO" id="GO:0015628">
    <property type="term" value="P:protein secretion by the type II secretion system"/>
    <property type="evidence" value="ECO:0007669"/>
    <property type="project" value="TreeGrafter"/>
</dbReference>
<evidence type="ECO:0000256" key="1">
    <source>
        <dbReference type="SAM" id="MobiDB-lite"/>
    </source>
</evidence>
<dbReference type="InterPro" id="IPR019554">
    <property type="entry name" value="Soluble_ligand-bd"/>
</dbReference>
<dbReference type="PANTHER" id="PTHR21180">
    <property type="entry name" value="ENDONUCLEASE/EXONUCLEASE/PHOSPHATASE FAMILY DOMAIN-CONTAINING PROTEIN 1"/>
    <property type="match status" value="1"/>
</dbReference>